<name>A0ABP6GY00_9MICO</name>
<evidence type="ECO:0008006" key="4">
    <source>
        <dbReference type="Google" id="ProtNLM"/>
    </source>
</evidence>
<accession>A0ABP6GY00</accession>
<dbReference type="RefSeq" id="WP_344189970.1">
    <property type="nucleotide sequence ID" value="NZ_BAAARN010000001.1"/>
</dbReference>
<keyword evidence="3" id="KW-1185">Reference proteome</keyword>
<dbReference type="Proteomes" id="UP001501326">
    <property type="component" value="Unassembled WGS sequence"/>
</dbReference>
<proteinExistence type="predicted"/>
<gene>
    <name evidence="2" type="ORF">GCM10009867_05370</name>
</gene>
<feature type="region of interest" description="Disordered" evidence="1">
    <location>
        <begin position="443"/>
        <end position="464"/>
    </location>
</feature>
<comment type="caution">
    <text evidence="2">The sequence shown here is derived from an EMBL/GenBank/DDBJ whole genome shotgun (WGS) entry which is preliminary data.</text>
</comment>
<dbReference type="EMBL" id="BAAARN010000001">
    <property type="protein sequence ID" value="GAA2731534.1"/>
    <property type="molecule type" value="Genomic_DNA"/>
</dbReference>
<protein>
    <recommendedName>
        <fullName evidence="4">DNA-binding protein</fullName>
    </recommendedName>
</protein>
<reference evidence="3" key="1">
    <citation type="journal article" date="2019" name="Int. J. Syst. Evol. Microbiol.">
        <title>The Global Catalogue of Microorganisms (GCM) 10K type strain sequencing project: providing services to taxonomists for standard genome sequencing and annotation.</title>
        <authorList>
            <consortium name="The Broad Institute Genomics Platform"/>
            <consortium name="The Broad Institute Genome Sequencing Center for Infectious Disease"/>
            <person name="Wu L."/>
            <person name="Ma J."/>
        </authorList>
    </citation>
    <scope>NUCLEOTIDE SEQUENCE [LARGE SCALE GENOMIC DNA]</scope>
    <source>
        <strain evidence="3">JCM 16378</strain>
    </source>
</reference>
<evidence type="ECO:0000256" key="1">
    <source>
        <dbReference type="SAM" id="MobiDB-lite"/>
    </source>
</evidence>
<sequence length="464" mass="50782">MSTTSAADLLAHADLFTRQLRDSEVPITREQWATFDVTVHRLMFELAGPDAMHRPGTTRTALAPTLAVFRSYPEPLRHPFDTQLSLEQAAALTGKRAAYFRRRVQHGNLHVVHDAGVYLVKTRDLDVDPDITPAELGDPHPLARISCTLGAAADLAVAQRQVEQARFMDDAQLAGTYIHILSLTYSAARHALAHGAVVDADRPLAISQYAERSIDALREGAQRPLALERLTATSPEPAPATINERLEAAVEHWTKAAELELLRLVPSADTLRMLANQGAHLYAVTHQVLTAPHGNLEDALDGASTSLVAGARAFQSADKSWARLTTASRSSTEFVAASRELFNALNEVGVHASEPADVWDRPRGLRDLTHGVETLGRVMELSQTLPDRLLRSGLVFAPARALPVSVTRMPAKSQGKFVAVSSHEVPDLQMLWNEAYRQTQQVKHSMARPDLHPGPSPVQRLLEL</sequence>
<organism evidence="2 3">
    <name type="scientific">Pedococcus aerophilus</name>
    <dbReference type="NCBI Taxonomy" id="436356"/>
    <lineage>
        <taxon>Bacteria</taxon>
        <taxon>Bacillati</taxon>
        <taxon>Actinomycetota</taxon>
        <taxon>Actinomycetes</taxon>
        <taxon>Micrococcales</taxon>
        <taxon>Intrasporangiaceae</taxon>
        <taxon>Pedococcus</taxon>
    </lineage>
</organism>
<evidence type="ECO:0000313" key="2">
    <source>
        <dbReference type="EMBL" id="GAA2731534.1"/>
    </source>
</evidence>
<evidence type="ECO:0000313" key="3">
    <source>
        <dbReference type="Proteomes" id="UP001501326"/>
    </source>
</evidence>